<evidence type="ECO:0000313" key="5">
    <source>
        <dbReference type="Proteomes" id="UP000279275"/>
    </source>
</evidence>
<dbReference type="AlphaFoldDB" id="A0A3M2LD67"/>
<protein>
    <submittedName>
        <fullName evidence="4">SGNH/GDSL hydrolase family protein</fullName>
    </submittedName>
</protein>
<dbReference type="PANTHER" id="PTHR37981">
    <property type="entry name" value="LIPASE 2"/>
    <property type="match status" value="1"/>
</dbReference>
<evidence type="ECO:0000256" key="1">
    <source>
        <dbReference type="PIRSR" id="PIRSR637460-1"/>
    </source>
</evidence>
<dbReference type="InterPro" id="IPR037460">
    <property type="entry name" value="SEST-like"/>
</dbReference>
<dbReference type="InterPro" id="IPR013830">
    <property type="entry name" value="SGNH_hydro"/>
</dbReference>
<dbReference type="GO" id="GO:0006629">
    <property type="term" value="P:lipid metabolic process"/>
    <property type="evidence" value="ECO:0007669"/>
    <property type="project" value="TreeGrafter"/>
</dbReference>
<reference evidence="4 5" key="1">
    <citation type="submission" date="2018-10" db="EMBL/GenBank/DDBJ databases">
        <title>Isolation from cow dung.</title>
        <authorList>
            <person name="Ling L."/>
        </authorList>
    </citation>
    <scope>NUCLEOTIDE SEQUENCE [LARGE SCALE GENOMIC DNA]</scope>
    <source>
        <strain evidence="4 5">NEAU-LL90</strain>
    </source>
</reference>
<dbReference type="SUPFAM" id="SSF52266">
    <property type="entry name" value="SGNH hydrolase"/>
    <property type="match status" value="1"/>
</dbReference>
<comment type="caution">
    <text evidence="4">The sequence shown here is derived from an EMBL/GenBank/DDBJ whole genome shotgun (WGS) entry which is preliminary data.</text>
</comment>
<dbReference type="InterPro" id="IPR036514">
    <property type="entry name" value="SGNH_hydro_sf"/>
</dbReference>
<gene>
    <name evidence="4" type="ORF">EBN03_11730</name>
</gene>
<dbReference type="GO" id="GO:0016788">
    <property type="term" value="F:hydrolase activity, acting on ester bonds"/>
    <property type="evidence" value="ECO:0007669"/>
    <property type="project" value="InterPro"/>
</dbReference>
<evidence type="ECO:0000259" key="3">
    <source>
        <dbReference type="Pfam" id="PF13472"/>
    </source>
</evidence>
<dbReference type="Pfam" id="PF13472">
    <property type="entry name" value="Lipase_GDSL_2"/>
    <property type="match status" value="1"/>
</dbReference>
<dbReference type="Proteomes" id="UP000279275">
    <property type="component" value="Unassembled WGS sequence"/>
</dbReference>
<dbReference type="PANTHER" id="PTHR37981:SF1">
    <property type="entry name" value="SGNH HYDROLASE-TYPE ESTERASE DOMAIN-CONTAINING PROTEIN"/>
    <property type="match status" value="1"/>
</dbReference>
<dbReference type="EMBL" id="RFFH01000004">
    <property type="protein sequence ID" value="RMI32638.1"/>
    <property type="molecule type" value="Genomic_DNA"/>
</dbReference>
<feature type="disulfide bond" evidence="2">
    <location>
        <begin position="80"/>
        <end position="108"/>
    </location>
</feature>
<keyword evidence="2" id="KW-1015">Disulfide bond</keyword>
<keyword evidence="4" id="KW-0378">Hydrolase</keyword>
<feature type="active site" evidence="1">
    <location>
        <position position="305"/>
    </location>
</feature>
<feature type="active site" description="Nucleophile" evidence="1">
    <location>
        <position position="64"/>
    </location>
</feature>
<name>A0A3M2LD67_9NOCA</name>
<sequence>MPVKITRPGRDTKLEIGTMFSTRSARWAALAVLATASQFTAQTAAHADDTATAPGKKIVVLGDSFAANPPYQHWDDPNVCHRGADSWPNQLGALTGVAGTDDFVDESCSGATIDTGAGYNMIVQSKLAAADGAFGPDTQLVAVQVGIAESWRDGTNPFLDYVHDAACYGTWGSTKNCMNNDQSWLTDTGTLDGAGYAGRIGKVVDYVRYYAPNARIVLLGYPEEFAPGSTNLCTQSDMLPGLTFPKRNDAIAHYLDRLDSAQRDAAQQLGVEFMDVRAITAGHDGCSADPWVGDATPIGTIEELHPRDGGNKAVAQALAARVAGN</sequence>
<feature type="domain" description="SGNH hydrolase-type esterase" evidence="3">
    <location>
        <begin position="60"/>
        <end position="312"/>
    </location>
</feature>
<dbReference type="CDD" id="cd01823">
    <property type="entry name" value="SEST_like"/>
    <property type="match status" value="1"/>
</dbReference>
<evidence type="ECO:0000256" key="2">
    <source>
        <dbReference type="PIRSR" id="PIRSR637460-2"/>
    </source>
</evidence>
<keyword evidence="5" id="KW-1185">Reference proteome</keyword>
<proteinExistence type="predicted"/>
<organism evidence="4 5">
    <name type="scientific">Nocardia stercoris</name>
    <dbReference type="NCBI Taxonomy" id="2483361"/>
    <lineage>
        <taxon>Bacteria</taxon>
        <taxon>Bacillati</taxon>
        <taxon>Actinomycetota</taxon>
        <taxon>Actinomycetes</taxon>
        <taxon>Mycobacteriales</taxon>
        <taxon>Nocardiaceae</taxon>
        <taxon>Nocardia</taxon>
    </lineage>
</organism>
<dbReference type="Gene3D" id="3.40.50.1110">
    <property type="entry name" value="SGNH hydrolase"/>
    <property type="match status" value="1"/>
</dbReference>
<evidence type="ECO:0000313" key="4">
    <source>
        <dbReference type="EMBL" id="RMI32638.1"/>
    </source>
</evidence>
<accession>A0A3M2LD67</accession>